<gene>
    <name evidence="2" type="ORF">RUN1985_v1_30056</name>
</gene>
<sequence>MIPKLLLRDRLAPPKIHDAFWEVLDAQPRGACIKVFDAAERTDRYIKVTAIHDDIYAGKRDAASRGQAAFQPCGATGRRGTP</sequence>
<dbReference type="EMBL" id="LN899824">
    <property type="protein sequence ID" value="CUV27141.1"/>
    <property type="molecule type" value="Genomic_DNA"/>
</dbReference>
<dbReference type="AlphaFoldDB" id="A0A0S4UYX3"/>
<reference evidence="2" key="1">
    <citation type="submission" date="2015-10" db="EMBL/GenBank/DDBJ databases">
        <authorList>
            <person name="Gilbert D.G."/>
        </authorList>
    </citation>
    <scope>NUCLEOTIDE SEQUENCE</scope>
    <source>
        <strain evidence="2">Phyl III-seqv23</strain>
    </source>
</reference>
<name>A0A0S4UYX3_RALSL</name>
<accession>A0A0S4UYX3</accession>
<evidence type="ECO:0000313" key="2">
    <source>
        <dbReference type="EMBL" id="CUV27141.1"/>
    </source>
</evidence>
<feature type="region of interest" description="Disordered" evidence="1">
    <location>
        <begin position="63"/>
        <end position="82"/>
    </location>
</feature>
<evidence type="ECO:0000256" key="1">
    <source>
        <dbReference type="SAM" id="MobiDB-lite"/>
    </source>
</evidence>
<protein>
    <submittedName>
        <fullName evidence="2">Uncharacterized protein</fullName>
    </submittedName>
</protein>
<proteinExistence type="predicted"/>
<organism evidence="2">
    <name type="scientific">Ralstonia solanacearum</name>
    <name type="common">Pseudomonas solanacearum</name>
    <dbReference type="NCBI Taxonomy" id="305"/>
    <lineage>
        <taxon>Bacteria</taxon>
        <taxon>Pseudomonadati</taxon>
        <taxon>Pseudomonadota</taxon>
        <taxon>Betaproteobacteria</taxon>
        <taxon>Burkholderiales</taxon>
        <taxon>Burkholderiaceae</taxon>
        <taxon>Ralstonia</taxon>
        <taxon>Ralstonia solanacearum species complex</taxon>
    </lineage>
</organism>